<protein>
    <recommendedName>
        <fullName evidence="4">Beta-carotene 15,15'-monooxygenase</fullName>
    </recommendedName>
</protein>
<feature type="transmembrane region" description="Helical" evidence="1">
    <location>
        <begin position="216"/>
        <end position="234"/>
    </location>
</feature>
<name>A0ABT4FUY0_PANTH</name>
<dbReference type="GeneID" id="76996772"/>
<keyword evidence="1" id="KW-0472">Membrane</keyword>
<dbReference type="Proteomes" id="UP001209276">
    <property type="component" value="Unassembled WGS sequence"/>
</dbReference>
<evidence type="ECO:0000313" key="2">
    <source>
        <dbReference type="EMBL" id="MCY9607834.1"/>
    </source>
</evidence>
<evidence type="ECO:0008006" key="4">
    <source>
        <dbReference type="Google" id="ProtNLM"/>
    </source>
</evidence>
<feature type="transmembrane region" description="Helical" evidence="1">
    <location>
        <begin position="189"/>
        <end position="210"/>
    </location>
</feature>
<proteinExistence type="predicted"/>
<dbReference type="RefSeq" id="WP_244194357.1">
    <property type="nucleotide sequence ID" value="NZ_CABMNB010000047.1"/>
</dbReference>
<evidence type="ECO:0000256" key="1">
    <source>
        <dbReference type="SAM" id="Phobius"/>
    </source>
</evidence>
<sequence>MVRMSRNSISWPFLILLLVAAADISMLLTSPSPPLSLGVVLDFMVVLPLLVFWLCMRRMGNQKLAAFARALAATLAGYAAARLFVPIHGTELRLALDSAALGAGIGLAACALYYAARLRATYRQSRSGGASPVDAIRNAFTKTASSEKLGRLLAHEASIGYHAFLSWRKKPYTTEHAAAFSATEQSSMLVIVIGAIHLLVLEGIGLHFLVHQWSALAAWILSLSNVYLIFVIIADYRLTKLNPVEVTERLIRIRIAHDIWTDIDRDQIAAVRLLKEPLSNDELRHTAAPLFGTPNIMLDLTAPVSVTGRFGISRSLEHIALCLDQPHEFIAALEAEADGSLS</sequence>
<gene>
    <name evidence="2" type="ORF">M5W83_11830</name>
</gene>
<organism evidence="2 3">
    <name type="scientific">Paenibacillus thiaminolyticus</name>
    <name type="common">Bacillus thiaminolyticus</name>
    <dbReference type="NCBI Taxonomy" id="49283"/>
    <lineage>
        <taxon>Bacteria</taxon>
        <taxon>Bacillati</taxon>
        <taxon>Bacillota</taxon>
        <taxon>Bacilli</taxon>
        <taxon>Bacillales</taxon>
        <taxon>Paenibacillaceae</taxon>
        <taxon>Paenibacillus</taxon>
    </lineage>
</organism>
<dbReference type="EMBL" id="JAMDMM010000021">
    <property type="protein sequence ID" value="MCY9607834.1"/>
    <property type="molecule type" value="Genomic_DNA"/>
</dbReference>
<evidence type="ECO:0000313" key="3">
    <source>
        <dbReference type="Proteomes" id="UP001209276"/>
    </source>
</evidence>
<comment type="caution">
    <text evidence="2">The sequence shown here is derived from an EMBL/GenBank/DDBJ whole genome shotgun (WGS) entry which is preliminary data.</text>
</comment>
<reference evidence="2 3" key="1">
    <citation type="submission" date="2022-05" db="EMBL/GenBank/DDBJ databases">
        <title>Genome Sequencing of Bee-Associated Microbes.</title>
        <authorList>
            <person name="Dunlap C."/>
        </authorList>
    </citation>
    <scope>NUCLEOTIDE SEQUENCE [LARGE SCALE GENOMIC DNA]</scope>
    <source>
        <strain evidence="2 3">NRRL B-14613</strain>
    </source>
</reference>
<keyword evidence="1" id="KW-1133">Transmembrane helix</keyword>
<keyword evidence="3" id="KW-1185">Reference proteome</keyword>
<feature type="transmembrane region" description="Helical" evidence="1">
    <location>
        <begin position="67"/>
        <end position="87"/>
    </location>
</feature>
<accession>A0ABT4FUY0</accession>
<feature type="transmembrane region" description="Helical" evidence="1">
    <location>
        <begin position="99"/>
        <end position="116"/>
    </location>
</feature>
<keyword evidence="1" id="KW-0812">Transmembrane</keyword>
<feature type="transmembrane region" description="Helical" evidence="1">
    <location>
        <begin position="37"/>
        <end position="55"/>
    </location>
</feature>